<dbReference type="AlphaFoldDB" id="A0AA96V3U2"/>
<dbReference type="Proteomes" id="UP001303587">
    <property type="component" value="Chromosome"/>
</dbReference>
<name>A0AA96V3U2_9EURY</name>
<organism evidence="1 2">
    <name type="scientific">Methanolapillus millepedarum</name>
    <dbReference type="NCBI Taxonomy" id="3028296"/>
    <lineage>
        <taxon>Archaea</taxon>
        <taxon>Methanobacteriati</taxon>
        <taxon>Methanobacteriota</taxon>
        <taxon>Stenosarchaea group</taxon>
        <taxon>Methanomicrobia</taxon>
        <taxon>Methanosarcinales</taxon>
        <taxon>Methanosarcinaceae</taxon>
        <taxon>Methanolapillus</taxon>
    </lineage>
</organism>
<gene>
    <name evidence="1" type="ORF">MsAc7_16390</name>
</gene>
<proteinExistence type="predicted"/>
<dbReference type="EMBL" id="CP131060">
    <property type="protein sequence ID" value="WNY26067.1"/>
    <property type="molecule type" value="Genomic_DNA"/>
</dbReference>
<protein>
    <submittedName>
        <fullName evidence="1">Uncharacterized protein</fullName>
    </submittedName>
</protein>
<accession>A0AA96V3U2</accession>
<evidence type="ECO:0000313" key="1">
    <source>
        <dbReference type="EMBL" id="WNY26067.1"/>
    </source>
</evidence>
<sequence length="166" mass="19286">MENEKINNKKTPVSISISEDLLAKVNQLVETEDFASISDIVFTSLCSFFGKIAVYENNPDFEYKMILAASKEDRSPKKQISVSLNRYLIKELRFLSQVLEKNQSFIIRIAIVDYIESYTTTRKLRDNTLQLSVKSKTEKMVLISEKELEKSIREIIEKMYKNNNKS</sequence>
<keyword evidence="2" id="KW-1185">Reference proteome</keyword>
<evidence type="ECO:0000313" key="2">
    <source>
        <dbReference type="Proteomes" id="UP001303587"/>
    </source>
</evidence>
<reference evidence="1 2" key="1">
    <citation type="submission" date="2023-07" db="EMBL/GenBank/DDBJ databases">
        <title>Closed genoem sequence of Methanosarcinaceae archaeon Ac7.</title>
        <authorList>
            <person name="Poehlein A."/>
            <person name="Protasov E."/>
            <person name="Platt K."/>
            <person name="Reeh H."/>
            <person name="Daniel R."/>
            <person name="Brune A."/>
        </authorList>
    </citation>
    <scope>NUCLEOTIDE SEQUENCE [LARGE SCALE GENOMIC DNA]</scope>
    <source>
        <strain evidence="1 2">Ac7</strain>
    </source>
</reference>